<gene>
    <name evidence="2" type="primary">Cnig_chr_III.g10024</name>
    <name evidence="2" type="ORF">B9Z55_010024</name>
</gene>
<feature type="region of interest" description="Disordered" evidence="1">
    <location>
        <begin position="1"/>
        <end position="162"/>
    </location>
</feature>
<protein>
    <submittedName>
        <fullName evidence="2">Uncharacterized protein</fullName>
    </submittedName>
</protein>
<keyword evidence="3" id="KW-1185">Reference proteome</keyword>
<accession>A0A2G5UE66</accession>
<dbReference type="AlphaFoldDB" id="A0A2G5UE66"/>
<proteinExistence type="predicted"/>
<reference evidence="3" key="1">
    <citation type="submission" date="2017-10" db="EMBL/GenBank/DDBJ databases">
        <title>Rapid genome shrinkage in a self-fertile nematode reveals novel sperm competition proteins.</title>
        <authorList>
            <person name="Yin D."/>
            <person name="Schwarz E.M."/>
            <person name="Thomas C.G."/>
            <person name="Felde R.L."/>
            <person name="Korf I.F."/>
            <person name="Cutter A.D."/>
            <person name="Schartner C.M."/>
            <person name="Ralston E.J."/>
            <person name="Meyer B.J."/>
            <person name="Haag E.S."/>
        </authorList>
    </citation>
    <scope>NUCLEOTIDE SEQUENCE [LARGE SCALE GENOMIC DNA]</scope>
    <source>
        <strain evidence="3">JU1422</strain>
    </source>
</reference>
<sequence>MSSDSPDGSNLPNSDHSNGSSKRDAMEISPGSSSHERDRKGHRDHRERTRSHSGSPSRSYGNQKRGGSRQGNRGRDRESRDSLTPPYKTQRAYSSPNNYRKGGGGGRDRGRNDSSHRKKSKERKRRDKRSRSRSRHRSPRRGGSSKKRSKRNNSSGSSSSDL</sequence>
<organism evidence="2 3">
    <name type="scientific">Caenorhabditis nigoni</name>
    <dbReference type="NCBI Taxonomy" id="1611254"/>
    <lineage>
        <taxon>Eukaryota</taxon>
        <taxon>Metazoa</taxon>
        <taxon>Ecdysozoa</taxon>
        <taxon>Nematoda</taxon>
        <taxon>Chromadorea</taxon>
        <taxon>Rhabditida</taxon>
        <taxon>Rhabditina</taxon>
        <taxon>Rhabditomorpha</taxon>
        <taxon>Rhabditoidea</taxon>
        <taxon>Rhabditidae</taxon>
        <taxon>Peloderinae</taxon>
        <taxon>Caenorhabditis</taxon>
    </lineage>
</organism>
<feature type="compositionally biased region" description="Polar residues" evidence="1">
    <location>
        <begin position="52"/>
        <end position="62"/>
    </location>
</feature>
<name>A0A2G5UE66_9PELO</name>
<feature type="compositionally biased region" description="Basic and acidic residues" evidence="1">
    <location>
        <begin position="34"/>
        <end position="47"/>
    </location>
</feature>
<evidence type="ECO:0000313" key="2">
    <source>
        <dbReference type="EMBL" id="PIC37814.1"/>
    </source>
</evidence>
<dbReference type="STRING" id="1611254.A0A2G5UE66"/>
<feature type="compositionally biased region" description="Polar residues" evidence="1">
    <location>
        <begin position="1"/>
        <end position="20"/>
    </location>
</feature>
<feature type="compositionally biased region" description="Basic residues" evidence="1">
    <location>
        <begin position="116"/>
        <end position="151"/>
    </location>
</feature>
<feature type="compositionally biased region" description="Basic and acidic residues" evidence="1">
    <location>
        <begin position="106"/>
        <end position="115"/>
    </location>
</feature>
<feature type="compositionally biased region" description="Low complexity" evidence="1">
    <location>
        <begin position="152"/>
        <end position="162"/>
    </location>
</feature>
<comment type="caution">
    <text evidence="2">The sequence shown here is derived from an EMBL/GenBank/DDBJ whole genome shotgun (WGS) entry which is preliminary data.</text>
</comment>
<evidence type="ECO:0000313" key="3">
    <source>
        <dbReference type="Proteomes" id="UP000230233"/>
    </source>
</evidence>
<dbReference type="Proteomes" id="UP000230233">
    <property type="component" value="Chromosome III"/>
</dbReference>
<evidence type="ECO:0000256" key="1">
    <source>
        <dbReference type="SAM" id="MobiDB-lite"/>
    </source>
</evidence>
<dbReference type="EMBL" id="PDUG01000003">
    <property type="protein sequence ID" value="PIC37814.1"/>
    <property type="molecule type" value="Genomic_DNA"/>
</dbReference>